<dbReference type="InParanoid" id="A0A2P6NAY7"/>
<evidence type="ECO:0000313" key="2">
    <source>
        <dbReference type="Proteomes" id="UP000241769"/>
    </source>
</evidence>
<dbReference type="AlphaFoldDB" id="A0A2P6NAY7"/>
<reference evidence="1 2" key="1">
    <citation type="journal article" date="2018" name="Genome Biol. Evol.">
        <title>Multiple Roots of Fruiting Body Formation in Amoebozoa.</title>
        <authorList>
            <person name="Hillmann F."/>
            <person name="Forbes G."/>
            <person name="Novohradska S."/>
            <person name="Ferling I."/>
            <person name="Riege K."/>
            <person name="Groth M."/>
            <person name="Westermann M."/>
            <person name="Marz M."/>
            <person name="Spaller T."/>
            <person name="Winckler T."/>
            <person name="Schaap P."/>
            <person name="Glockner G."/>
        </authorList>
    </citation>
    <scope>NUCLEOTIDE SEQUENCE [LARGE SCALE GENOMIC DNA]</scope>
    <source>
        <strain evidence="1 2">Jena</strain>
    </source>
</reference>
<dbReference type="Proteomes" id="UP000241769">
    <property type="component" value="Unassembled WGS sequence"/>
</dbReference>
<evidence type="ECO:0000313" key="1">
    <source>
        <dbReference type="EMBL" id="PRP81099.1"/>
    </source>
</evidence>
<sequence length="340" mass="38807">MFVEKCRKYKSENAHDQPLLLDTRKNHVNSGRESSDFTSTKTGYLQTLPLSPTYMSSYIPQTSNAERTNLIERFKSTLASGGDMRGARVRSWKPGEQPITLSEKGMLLIQNELLQRVFPVVFIRRLKEVDVKTFPSFAHLDFEEVDVMLQEIEENVKKRQKEIIQDRINLAMAVDSAAEAHLEVASFVLAAYRSLTQRNVPHSDAVSILQRSIMENVQEYLAGIVYIHASIRRNPIPAVTSALEKSTRLRGRGFDVEFRGDTVYHGFLHVKVKKCLFHEFFNLNGSSYLTGMFCAAEKRMLEHIDVESKVTRTLANGDRECLFKIEKAEPSEETFFSPCC</sequence>
<keyword evidence="2" id="KW-1185">Reference proteome</keyword>
<accession>A0A2P6NAY7</accession>
<dbReference type="InterPro" id="IPR026002">
    <property type="entry name" value="ATC_hydrolase-like"/>
</dbReference>
<proteinExistence type="predicted"/>
<gene>
    <name evidence="1" type="ORF">PROFUN_11213</name>
</gene>
<comment type="caution">
    <text evidence="1">The sequence shown here is derived from an EMBL/GenBank/DDBJ whole genome shotgun (WGS) entry which is preliminary data.</text>
</comment>
<organism evidence="1 2">
    <name type="scientific">Planoprotostelium fungivorum</name>
    <dbReference type="NCBI Taxonomy" id="1890364"/>
    <lineage>
        <taxon>Eukaryota</taxon>
        <taxon>Amoebozoa</taxon>
        <taxon>Evosea</taxon>
        <taxon>Variosea</taxon>
        <taxon>Cavosteliida</taxon>
        <taxon>Cavosteliaceae</taxon>
        <taxon>Planoprotostelium</taxon>
    </lineage>
</organism>
<dbReference type="EMBL" id="MDYQ01000130">
    <property type="protein sequence ID" value="PRP81099.1"/>
    <property type="molecule type" value="Genomic_DNA"/>
</dbReference>
<protein>
    <submittedName>
        <fullName evidence="1">Uncharacterized protein</fullName>
    </submittedName>
</protein>
<dbReference type="Pfam" id="PF14196">
    <property type="entry name" value="ATC_hydrolase"/>
    <property type="match status" value="1"/>
</dbReference>
<name>A0A2P6NAY7_9EUKA</name>